<evidence type="ECO:0000313" key="2">
    <source>
        <dbReference type="Proteomes" id="UP000032142"/>
    </source>
</evidence>
<name>A0A0B0NC97_GOSAR</name>
<gene>
    <name evidence="1" type="ORF">F383_07919</name>
</gene>
<organism evidence="1 2">
    <name type="scientific">Gossypium arboreum</name>
    <name type="common">Tree cotton</name>
    <name type="synonym">Gossypium nanking</name>
    <dbReference type="NCBI Taxonomy" id="29729"/>
    <lineage>
        <taxon>Eukaryota</taxon>
        <taxon>Viridiplantae</taxon>
        <taxon>Streptophyta</taxon>
        <taxon>Embryophyta</taxon>
        <taxon>Tracheophyta</taxon>
        <taxon>Spermatophyta</taxon>
        <taxon>Magnoliopsida</taxon>
        <taxon>eudicotyledons</taxon>
        <taxon>Gunneridae</taxon>
        <taxon>Pentapetalae</taxon>
        <taxon>rosids</taxon>
        <taxon>malvids</taxon>
        <taxon>Malvales</taxon>
        <taxon>Malvaceae</taxon>
        <taxon>Malvoideae</taxon>
        <taxon>Gossypium</taxon>
    </lineage>
</organism>
<reference evidence="2" key="1">
    <citation type="submission" date="2014-09" db="EMBL/GenBank/DDBJ databases">
        <authorList>
            <person name="Mudge J."/>
            <person name="Ramaraj T."/>
            <person name="Lindquist I.E."/>
            <person name="Bharti A.K."/>
            <person name="Sundararajan A."/>
            <person name="Cameron C.T."/>
            <person name="Woodward J.E."/>
            <person name="May G.D."/>
            <person name="Brubaker C."/>
            <person name="Broadhvest J."/>
            <person name="Wilkins T.A."/>
        </authorList>
    </citation>
    <scope>NUCLEOTIDE SEQUENCE</scope>
    <source>
        <strain evidence="2">cv. AKA8401</strain>
    </source>
</reference>
<evidence type="ECO:0000313" key="1">
    <source>
        <dbReference type="EMBL" id="KHG12178.1"/>
    </source>
</evidence>
<dbReference type="EMBL" id="KN397232">
    <property type="protein sequence ID" value="KHG12178.1"/>
    <property type="molecule type" value="Genomic_DNA"/>
</dbReference>
<sequence>MAAKKGNPRKELMMIPMRVARLARVGGRQRYYHTVELTLSA</sequence>
<dbReference type="Proteomes" id="UP000032142">
    <property type="component" value="Unassembled WGS sequence"/>
</dbReference>
<protein>
    <submittedName>
        <fullName evidence="1">Uncharacterized protein</fullName>
    </submittedName>
</protein>
<proteinExistence type="predicted"/>
<accession>A0A0B0NC97</accession>
<keyword evidence="2" id="KW-1185">Reference proteome</keyword>
<dbReference type="AlphaFoldDB" id="A0A0B0NC97"/>